<reference evidence="1" key="1">
    <citation type="submission" date="2022-10" db="EMBL/GenBank/DDBJ databases">
        <title>The complete genomes of actinobacterial strains from the NBC collection.</title>
        <authorList>
            <person name="Joergensen T.S."/>
            <person name="Alvarez Arevalo M."/>
            <person name="Sterndorff E.B."/>
            <person name="Faurdal D."/>
            <person name="Vuksanovic O."/>
            <person name="Mourched A.-S."/>
            <person name="Charusanti P."/>
            <person name="Shaw S."/>
            <person name="Blin K."/>
            <person name="Weber T."/>
        </authorList>
    </citation>
    <scope>NUCLEOTIDE SEQUENCE</scope>
    <source>
        <strain evidence="1">NBC_00003</strain>
    </source>
</reference>
<dbReference type="EMBL" id="CP108318">
    <property type="protein sequence ID" value="WTW59708.1"/>
    <property type="molecule type" value="Genomic_DNA"/>
</dbReference>
<sequence length="239" mass="26409">MTGPTPRTRSEELLLARISAAAGRAHLGRRLATYAATACHPRTRAGLYRAIRRLPARAWYGRSPATRASPNARLDLYEHGMTVAVKGRIHVVRYETTSVFRHSTRPRGTSLSGTTLIHTLTDVQGKRLVLHGSPEGGDARAWEHEVRRAVTRARLPGALAALRRGERVSFGDIWLTTEQVGSGEMCTPWPQVQRITMTEGFLTVTVDGRQHRLGPAVSTIPNVFVFRALVEHCRTKGAH</sequence>
<name>A0AAU2UXM6_9ACTN</name>
<proteinExistence type="predicted"/>
<protein>
    <recommendedName>
        <fullName evidence="2">Transposase</fullName>
    </recommendedName>
</protein>
<evidence type="ECO:0000313" key="1">
    <source>
        <dbReference type="EMBL" id="WTW59708.1"/>
    </source>
</evidence>
<organism evidence="1">
    <name type="scientific">Streptomyces sp. NBC_00003</name>
    <dbReference type="NCBI Taxonomy" id="2903608"/>
    <lineage>
        <taxon>Bacteria</taxon>
        <taxon>Bacillati</taxon>
        <taxon>Actinomycetota</taxon>
        <taxon>Actinomycetes</taxon>
        <taxon>Kitasatosporales</taxon>
        <taxon>Streptomycetaceae</taxon>
        <taxon>Streptomyces</taxon>
    </lineage>
</organism>
<dbReference type="AlphaFoldDB" id="A0AAU2UXM6"/>
<evidence type="ECO:0008006" key="2">
    <source>
        <dbReference type="Google" id="ProtNLM"/>
    </source>
</evidence>
<dbReference type="Pfam" id="PF20226">
    <property type="entry name" value="DUF6585"/>
    <property type="match status" value="1"/>
</dbReference>
<dbReference type="InterPro" id="IPR046492">
    <property type="entry name" value="DUF6585"/>
</dbReference>
<accession>A0AAU2UXM6</accession>
<gene>
    <name evidence="1" type="ORF">OG549_03030</name>
</gene>